<protein>
    <recommendedName>
        <fullName evidence="3">Tetratricopeptide repeat protein</fullName>
    </recommendedName>
</protein>
<evidence type="ECO:0008006" key="3">
    <source>
        <dbReference type="Google" id="ProtNLM"/>
    </source>
</evidence>
<comment type="caution">
    <text evidence="1">The sequence shown here is derived from an EMBL/GenBank/DDBJ whole genome shotgun (WGS) entry which is preliminary data.</text>
</comment>
<organism evidence="1 2">
    <name type="scientific">Xanthocytophaga agilis</name>
    <dbReference type="NCBI Taxonomy" id="3048010"/>
    <lineage>
        <taxon>Bacteria</taxon>
        <taxon>Pseudomonadati</taxon>
        <taxon>Bacteroidota</taxon>
        <taxon>Cytophagia</taxon>
        <taxon>Cytophagales</taxon>
        <taxon>Rhodocytophagaceae</taxon>
        <taxon>Xanthocytophaga</taxon>
    </lineage>
</organism>
<sequence>MRNPIRRNKNIGTAKQGFKQNNKMVIPFLRHSTKFFPENLTEYTKVRRCINGVNFLFVVEKTRPDYYHACTIEDLEVILRNVLVKDLGDLTTIILRQPKRKEEILSPVWGRLVYGYEFENVIQPAIILEAQSYQRSLVWKRNLHVDAQRELERLRHDGHRIEENRREFRIYPEPDKVRATQLYRTLLHEIGHYVQYNQTGDEYVHIPKNEREAFAHRYADKMSKILQESRQIPFDRIIDFEALTRDNLQISDFIDGYKDFLYKKFDAFDKPVDDSEKLILRNAVEVILKAIPSQQLDAEDYYLWGYLYYFSDGDRPTLRKVAKEKFEQSLAVDPGYYMSRLYLAHCLHDERELDDALQEYERVDQEALRQEFPIWRYVKLREQIGYCYYQLGFPTKGEAYFEEVLEYYHTIDDQLALPSELLSCLAESHSIAIELCKIGNYKHDNFKAEAS</sequence>
<dbReference type="Proteomes" id="UP001232063">
    <property type="component" value="Unassembled WGS sequence"/>
</dbReference>
<reference evidence="1" key="1">
    <citation type="submission" date="2023-05" db="EMBL/GenBank/DDBJ databases">
        <authorList>
            <person name="Zhang X."/>
        </authorList>
    </citation>
    <scope>NUCLEOTIDE SEQUENCE</scope>
    <source>
        <strain evidence="1">BD1B2-1</strain>
    </source>
</reference>
<evidence type="ECO:0000313" key="2">
    <source>
        <dbReference type="Proteomes" id="UP001232063"/>
    </source>
</evidence>
<proteinExistence type="predicted"/>
<accession>A0AAE3R2R0</accession>
<dbReference type="RefSeq" id="WP_314509776.1">
    <property type="nucleotide sequence ID" value="NZ_JASJOU010000001.1"/>
</dbReference>
<dbReference type="InterPro" id="IPR011990">
    <property type="entry name" value="TPR-like_helical_dom_sf"/>
</dbReference>
<name>A0AAE3R2R0_9BACT</name>
<gene>
    <name evidence="1" type="ORF">QNI22_06370</name>
</gene>
<dbReference type="SUPFAM" id="SSF48452">
    <property type="entry name" value="TPR-like"/>
    <property type="match status" value="1"/>
</dbReference>
<dbReference type="Gene3D" id="1.25.40.10">
    <property type="entry name" value="Tetratricopeptide repeat domain"/>
    <property type="match status" value="1"/>
</dbReference>
<dbReference type="EMBL" id="JASJOU010000001">
    <property type="protein sequence ID" value="MDJ1500260.1"/>
    <property type="molecule type" value="Genomic_DNA"/>
</dbReference>
<keyword evidence="2" id="KW-1185">Reference proteome</keyword>
<dbReference type="AlphaFoldDB" id="A0AAE3R2R0"/>
<evidence type="ECO:0000313" key="1">
    <source>
        <dbReference type="EMBL" id="MDJ1500260.1"/>
    </source>
</evidence>